<feature type="transmembrane region" description="Helical" evidence="5">
    <location>
        <begin position="349"/>
        <end position="369"/>
    </location>
</feature>
<dbReference type="SUPFAM" id="SSF103473">
    <property type="entry name" value="MFS general substrate transporter"/>
    <property type="match status" value="1"/>
</dbReference>
<organism evidence="7 8">
    <name type="scientific">Candida viswanathii</name>
    <dbReference type="NCBI Taxonomy" id="5486"/>
    <lineage>
        <taxon>Eukaryota</taxon>
        <taxon>Fungi</taxon>
        <taxon>Dikarya</taxon>
        <taxon>Ascomycota</taxon>
        <taxon>Saccharomycotina</taxon>
        <taxon>Pichiomycetes</taxon>
        <taxon>Debaryomycetaceae</taxon>
        <taxon>Candida/Lodderomyces clade</taxon>
        <taxon>Candida</taxon>
    </lineage>
</organism>
<dbReference type="Proteomes" id="UP000253472">
    <property type="component" value="Unassembled WGS sequence"/>
</dbReference>
<reference evidence="7 8" key="1">
    <citation type="submission" date="2018-06" db="EMBL/GenBank/DDBJ databases">
        <title>Whole genome sequencing of Candida tropicalis (genome annotated by CSBL at Korea University).</title>
        <authorList>
            <person name="Ahn J."/>
        </authorList>
    </citation>
    <scope>NUCLEOTIDE SEQUENCE [LARGE SCALE GENOMIC DNA]</scope>
    <source>
        <strain evidence="7 8">ATCC 20962</strain>
    </source>
</reference>
<feature type="domain" description="Nodulin-like" evidence="6">
    <location>
        <begin position="20"/>
        <end position="206"/>
    </location>
</feature>
<feature type="transmembrane region" description="Helical" evidence="5">
    <location>
        <begin position="265"/>
        <end position="291"/>
    </location>
</feature>
<dbReference type="Gene3D" id="1.20.1250.20">
    <property type="entry name" value="MFS general substrate transporter like domains"/>
    <property type="match status" value="2"/>
</dbReference>
<comment type="caution">
    <text evidence="7">The sequence shown here is derived from an EMBL/GenBank/DDBJ whole genome shotgun (WGS) entry which is preliminary data.</text>
</comment>
<feature type="transmembrane region" description="Helical" evidence="5">
    <location>
        <begin position="149"/>
        <end position="169"/>
    </location>
</feature>
<feature type="transmembrane region" description="Helical" evidence="5">
    <location>
        <begin position="416"/>
        <end position="440"/>
    </location>
</feature>
<dbReference type="PANTHER" id="PTHR21576">
    <property type="entry name" value="UNCHARACTERIZED NODULIN-LIKE PROTEIN"/>
    <property type="match status" value="1"/>
</dbReference>
<proteinExistence type="predicted"/>
<dbReference type="Pfam" id="PF06813">
    <property type="entry name" value="Nodulin-like"/>
    <property type="match status" value="1"/>
</dbReference>
<feature type="transmembrane region" description="Helical" evidence="5">
    <location>
        <begin position="21"/>
        <end position="43"/>
    </location>
</feature>
<dbReference type="InterPro" id="IPR036259">
    <property type="entry name" value="MFS_trans_sf"/>
</dbReference>
<keyword evidence="2 5" id="KW-0812">Transmembrane</keyword>
<comment type="subcellular location">
    <subcellularLocation>
        <location evidence="1">Membrane</location>
        <topology evidence="1">Multi-pass membrane protein</topology>
    </subcellularLocation>
</comment>
<evidence type="ECO:0000256" key="1">
    <source>
        <dbReference type="ARBA" id="ARBA00004141"/>
    </source>
</evidence>
<feature type="transmembrane region" description="Helical" evidence="5">
    <location>
        <begin position="181"/>
        <end position="200"/>
    </location>
</feature>
<evidence type="ECO:0000313" key="8">
    <source>
        <dbReference type="Proteomes" id="UP000253472"/>
    </source>
</evidence>
<feature type="transmembrane region" description="Helical" evidence="5">
    <location>
        <begin position="63"/>
        <end position="80"/>
    </location>
</feature>
<dbReference type="GO" id="GO:0000329">
    <property type="term" value="C:fungal-type vacuole membrane"/>
    <property type="evidence" value="ECO:0007669"/>
    <property type="project" value="TreeGrafter"/>
</dbReference>
<protein>
    <recommendedName>
        <fullName evidence="6">Nodulin-like domain-containing protein</fullName>
    </recommendedName>
</protein>
<name>A0A367YDP2_9ASCO</name>
<dbReference type="AlphaFoldDB" id="A0A367YDP2"/>
<feature type="transmembrane region" description="Helical" evidence="5">
    <location>
        <begin position="311"/>
        <end position="328"/>
    </location>
</feature>
<accession>A0A367YDP2</accession>
<evidence type="ECO:0000259" key="6">
    <source>
        <dbReference type="Pfam" id="PF06813"/>
    </source>
</evidence>
<evidence type="ECO:0000256" key="4">
    <source>
        <dbReference type="ARBA" id="ARBA00023136"/>
    </source>
</evidence>
<keyword evidence="3 5" id="KW-1133">Transmembrane helix</keyword>
<keyword evidence="8" id="KW-1185">Reference proteome</keyword>
<sequence>MRVFHNCVKYINNYLPLTNHWLILAASIPVALSTGTLFVYSVYGTQVADKCQLDAAEAANLNISATLGNSLGGIISGFLTDTYGTQLPILISCFALSLGYKWVHWQYEAGPDSQDWQLLSAMFLIGVGSVAGYFSAIKAVTVNFPNFKATAQSITVASFAISSLLFLFVSTTFFEGNVGGFLEFMSYACGLLVFIGFIFIRVDGHIEHENLDGHLDHLESGVEEEQEPPEPTEATELLSDLVNDDPNHIDKLKTMNLKDTLSHKIFWFHYLILAIVQGLGQMYIYTIGFIVKAVHYYYKNEVHDSAMPSLQSLQALHVSIIAIASFLGRLSSGPTSDFLVNKLHSQRHWVLILGMSLMLLGHSMNIVNLSTVSLDIHGANIYLSVISTVIGYSYGISFTSYPAIVSDIFNMRNYSLIWGITCSAATIGLTIMTKVFGHIYDENSTTWDDVLKDYVRAKGSGCYSETFEITSGLCVLVIVLILWYIHHRSKV</sequence>
<evidence type="ECO:0000313" key="7">
    <source>
        <dbReference type="EMBL" id="RCK63978.1"/>
    </source>
</evidence>
<dbReference type="PANTHER" id="PTHR21576:SF166">
    <property type="entry name" value="ADR278WP"/>
    <property type="match status" value="1"/>
</dbReference>
<evidence type="ECO:0000256" key="5">
    <source>
        <dbReference type="SAM" id="Phobius"/>
    </source>
</evidence>
<feature type="transmembrane region" description="Helical" evidence="5">
    <location>
        <begin position="381"/>
        <end position="404"/>
    </location>
</feature>
<evidence type="ECO:0000256" key="2">
    <source>
        <dbReference type="ARBA" id="ARBA00022692"/>
    </source>
</evidence>
<keyword evidence="4 5" id="KW-0472">Membrane</keyword>
<feature type="transmembrane region" description="Helical" evidence="5">
    <location>
        <begin position="87"/>
        <end position="104"/>
    </location>
</feature>
<feature type="transmembrane region" description="Helical" evidence="5">
    <location>
        <begin position="466"/>
        <end position="485"/>
    </location>
</feature>
<dbReference type="InterPro" id="IPR010658">
    <property type="entry name" value="Nodulin-like"/>
</dbReference>
<dbReference type="OrthoDB" id="410267at2759"/>
<dbReference type="STRING" id="5486.A0A367YDP2"/>
<feature type="transmembrane region" description="Helical" evidence="5">
    <location>
        <begin position="116"/>
        <end position="137"/>
    </location>
</feature>
<evidence type="ECO:0000256" key="3">
    <source>
        <dbReference type="ARBA" id="ARBA00022989"/>
    </source>
</evidence>
<dbReference type="EMBL" id="QLNQ01000023">
    <property type="protein sequence ID" value="RCK63978.1"/>
    <property type="molecule type" value="Genomic_DNA"/>
</dbReference>
<gene>
    <name evidence="7" type="ORF">Cantr_10600</name>
</gene>